<dbReference type="GO" id="GO:0004322">
    <property type="term" value="F:ferroxidase activity"/>
    <property type="evidence" value="ECO:0007669"/>
    <property type="project" value="UniProtKB-EC"/>
</dbReference>
<organism evidence="13">
    <name type="scientific">Colwellia psychrerythraea</name>
    <name type="common">Vibrio psychroerythus</name>
    <dbReference type="NCBI Taxonomy" id="28229"/>
    <lineage>
        <taxon>Bacteria</taxon>
        <taxon>Pseudomonadati</taxon>
        <taxon>Pseudomonadota</taxon>
        <taxon>Gammaproteobacteria</taxon>
        <taxon>Alteromonadales</taxon>
        <taxon>Colwelliaceae</taxon>
        <taxon>Colwellia</taxon>
    </lineage>
</organism>
<sequence length="155" mass="18025">MKGNKQVITLLNSVLAIELIAINQYFLHARMYKNWGLDKLNKADYKLSIEKMKQADDLIERILFLEGLPNLQDLGRLHIGEHAAEMLQSNMDLEYVSRKALQTLIVESEKLQDYISRDLAEDLLENVEEQIDWIESQQYIIAHAGIENYLQSMMD</sequence>
<comment type="function">
    <text evidence="8">Iron-storage protein, whose ferroxidase center binds Fe(2+), oxidizes it using dioxygen to Fe(3+), and participates in the subsequent Fe(3+) oxide mineral core formation within the central cavity of the BFR protein shell.</text>
</comment>
<keyword evidence="6 8" id="KW-0408">Iron</keyword>
<evidence type="ECO:0000256" key="8">
    <source>
        <dbReference type="PIRNR" id="PIRNR002560"/>
    </source>
</evidence>
<feature type="transmembrane region" description="Helical" evidence="11">
    <location>
        <begin position="6"/>
        <end position="27"/>
    </location>
</feature>
<keyword evidence="11" id="KW-0812">Transmembrane</keyword>
<dbReference type="Proteomes" id="UP000029868">
    <property type="component" value="Unassembled WGS sequence"/>
</dbReference>
<protein>
    <recommendedName>
        <fullName evidence="8 10">Bacterioferritin</fullName>
        <ecNumber evidence="8">1.16.3.1</ecNumber>
    </recommendedName>
</protein>
<keyword evidence="4 10" id="KW-0349">Heme</keyword>
<evidence type="ECO:0000256" key="11">
    <source>
        <dbReference type="SAM" id="Phobius"/>
    </source>
</evidence>
<accession>A0A099KPE6</accession>
<dbReference type="CDD" id="cd00907">
    <property type="entry name" value="Bacterioferritin"/>
    <property type="match status" value="1"/>
</dbReference>
<feature type="binding site" evidence="9">
    <location>
        <position position="50"/>
    </location>
    <ligand>
        <name>Fe cation</name>
        <dbReference type="ChEBI" id="CHEBI:24875"/>
        <label>3</label>
    </ligand>
</feature>
<keyword evidence="11" id="KW-0472">Membrane</keyword>
<dbReference type="EC" id="1.16.3.1" evidence="8"/>
<dbReference type="InterPro" id="IPR012347">
    <property type="entry name" value="Ferritin-like"/>
</dbReference>
<evidence type="ECO:0000256" key="2">
    <source>
        <dbReference type="ARBA" id="ARBA00008093"/>
    </source>
</evidence>
<dbReference type="InterPro" id="IPR009078">
    <property type="entry name" value="Ferritin-like_SF"/>
</dbReference>
<comment type="catalytic activity">
    <reaction evidence="8">
        <text>4 Fe(2+) + O2 + 4 H(+) = 4 Fe(3+) + 2 H2O</text>
        <dbReference type="Rhea" id="RHEA:11148"/>
        <dbReference type="ChEBI" id="CHEBI:15377"/>
        <dbReference type="ChEBI" id="CHEBI:15378"/>
        <dbReference type="ChEBI" id="CHEBI:15379"/>
        <dbReference type="ChEBI" id="CHEBI:29033"/>
        <dbReference type="ChEBI" id="CHEBI:29034"/>
        <dbReference type="EC" id="1.16.3.1"/>
    </reaction>
</comment>
<dbReference type="NCBIfam" id="TIGR00754">
    <property type="entry name" value="bfr"/>
    <property type="match status" value="1"/>
</dbReference>
<evidence type="ECO:0000259" key="12">
    <source>
        <dbReference type="PROSITE" id="PS50905"/>
    </source>
</evidence>
<comment type="similarity">
    <text evidence="2 8 10">Belongs to the bacterioferritin family.</text>
</comment>
<comment type="cofactor">
    <cofactor evidence="1">
        <name>heme b</name>
        <dbReference type="ChEBI" id="CHEBI:60344"/>
    </cofactor>
</comment>
<dbReference type="AlphaFoldDB" id="A0A099KPE6"/>
<comment type="caution">
    <text evidence="13">The sequence shown here is derived from an EMBL/GenBank/DDBJ whole genome shotgun (WGS) entry which is preliminary data.</text>
</comment>
<dbReference type="GO" id="GO:0006826">
    <property type="term" value="P:iron ion transport"/>
    <property type="evidence" value="ECO:0007669"/>
    <property type="project" value="InterPro"/>
</dbReference>
<feature type="domain" description="Ferritin-like diiron" evidence="12">
    <location>
        <begin position="1"/>
        <end position="145"/>
    </location>
</feature>
<dbReference type="InterPro" id="IPR002024">
    <property type="entry name" value="Bacterioferritin"/>
</dbReference>
<name>A0A099KPE6_COLPS</name>
<evidence type="ECO:0000256" key="9">
    <source>
        <dbReference type="PIRSR" id="PIRSR002560-1"/>
    </source>
</evidence>
<evidence type="ECO:0000256" key="4">
    <source>
        <dbReference type="ARBA" id="ARBA00022617"/>
    </source>
</evidence>
<dbReference type="GO" id="GO:0008199">
    <property type="term" value="F:ferric iron binding"/>
    <property type="evidence" value="ECO:0007669"/>
    <property type="project" value="InterPro"/>
</dbReference>
<dbReference type="PANTHER" id="PTHR30295:SF0">
    <property type="entry name" value="BACTERIOFERRITIN"/>
    <property type="match status" value="1"/>
</dbReference>
<dbReference type="Pfam" id="PF00210">
    <property type="entry name" value="Ferritin"/>
    <property type="match status" value="1"/>
</dbReference>
<evidence type="ECO:0000256" key="10">
    <source>
        <dbReference type="RuleBase" id="RU000623"/>
    </source>
</evidence>
<dbReference type="Gene3D" id="1.20.1260.10">
    <property type="match status" value="1"/>
</dbReference>
<reference evidence="13" key="1">
    <citation type="submission" date="2014-08" db="EMBL/GenBank/DDBJ databases">
        <title>Genomic and Phenotypic Diversity of Colwellia psychrerythraea strains from Disparate Marine Basins.</title>
        <authorList>
            <person name="Techtmann S.M."/>
            <person name="Stelling S.C."/>
            <person name="Utturkar S.M."/>
            <person name="Alshibli N."/>
            <person name="Harris A."/>
            <person name="Brown S.D."/>
            <person name="Hazen T.C."/>
        </authorList>
    </citation>
    <scope>NUCLEOTIDE SEQUENCE [LARGE SCALE GENOMIC DNA]</scope>
    <source>
        <strain evidence="13">GAB14E</strain>
    </source>
</reference>
<dbReference type="GO" id="GO:0020037">
    <property type="term" value="F:heme binding"/>
    <property type="evidence" value="ECO:0007669"/>
    <property type="project" value="TreeGrafter"/>
</dbReference>
<keyword evidence="5 8" id="KW-0479">Metal-binding</keyword>
<dbReference type="InterPro" id="IPR008331">
    <property type="entry name" value="Ferritin_DPS_dom"/>
</dbReference>
<evidence type="ECO:0000256" key="3">
    <source>
        <dbReference type="ARBA" id="ARBA00022434"/>
    </source>
</evidence>
<dbReference type="InterPro" id="IPR009040">
    <property type="entry name" value="Ferritin-like_diiron"/>
</dbReference>
<proteinExistence type="inferred from homology"/>
<gene>
    <name evidence="13" type="ORF">GAB14E_2959</name>
</gene>
<dbReference type="EMBL" id="JQEC01000039">
    <property type="protein sequence ID" value="KGJ91802.1"/>
    <property type="molecule type" value="Genomic_DNA"/>
</dbReference>
<evidence type="ECO:0000256" key="6">
    <source>
        <dbReference type="ARBA" id="ARBA00023004"/>
    </source>
</evidence>
<feature type="binding site" evidence="9">
    <location>
        <position position="94"/>
    </location>
    <ligand>
        <name>Fe cation</name>
        <dbReference type="ChEBI" id="CHEBI:24875"/>
        <label>2</label>
    </ligand>
</feature>
<dbReference type="RefSeq" id="WP_033082699.1">
    <property type="nucleotide sequence ID" value="NZ_JQEC01000039.1"/>
</dbReference>
<feature type="binding site" evidence="9">
    <location>
        <position position="18"/>
    </location>
    <ligand>
        <name>Fe cation</name>
        <dbReference type="ChEBI" id="CHEBI:24875"/>
        <label>1</label>
    </ligand>
</feature>
<evidence type="ECO:0000256" key="7">
    <source>
        <dbReference type="ARBA" id="ARBA00036243"/>
    </source>
</evidence>
<dbReference type="PRINTS" id="PR00601">
    <property type="entry name" value="BACFERRITIN"/>
</dbReference>
<dbReference type="PANTHER" id="PTHR30295">
    <property type="entry name" value="BACTERIOFERRITIN"/>
    <property type="match status" value="1"/>
</dbReference>
<dbReference type="GO" id="GO:0005829">
    <property type="term" value="C:cytosol"/>
    <property type="evidence" value="ECO:0007669"/>
    <property type="project" value="TreeGrafter"/>
</dbReference>
<dbReference type="SUPFAM" id="SSF47240">
    <property type="entry name" value="Ferritin-like"/>
    <property type="match status" value="1"/>
</dbReference>
<evidence type="ECO:0000256" key="5">
    <source>
        <dbReference type="ARBA" id="ARBA00022723"/>
    </source>
</evidence>
<evidence type="ECO:0000313" key="13">
    <source>
        <dbReference type="EMBL" id="KGJ91802.1"/>
    </source>
</evidence>
<keyword evidence="11" id="KW-1133">Transmembrane helix</keyword>
<dbReference type="PIRSF" id="PIRSF002560">
    <property type="entry name" value="Bacterioferritin"/>
    <property type="match status" value="1"/>
</dbReference>
<evidence type="ECO:0000256" key="1">
    <source>
        <dbReference type="ARBA" id="ARBA00001970"/>
    </source>
</evidence>
<dbReference type="OrthoDB" id="9800505at2"/>
<feature type="binding site" description="axial binding residue" evidence="9">
    <location>
        <position position="52"/>
    </location>
    <ligand>
        <name>heme b</name>
        <dbReference type="ChEBI" id="CHEBI:60344"/>
        <note>ligand shared between dimeric partners</note>
    </ligand>
    <ligandPart>
        <name>Fe</name>
        <dbReference type="ChEBI" id="CHEBI:18248"/>
    </ligandPart>
</feature>
<dbReference type="PROSITE" id="PS00549">
    <property type="entry name" value="BACTERIOFERRITIN"/>
    <property type="match status" value="1"/>
</dbReference>
<dbReference type="PATRIC" id="fig|28229.3.peg.2678"/>
<dbReference type="PROSITE" id="PS50905">
    <property type="entry name" value="FERRITIN_LIKE"/>
    <property type="match status" value="1"/>
</dbReference>
<comment type="catalytic activity">
    <reaction evidence="7">
        <text>Fe(2+)(in) = Fe(2+)(out)</text>
        <dbReference type="Rhea" id="RHEA:28486"/>
        <dbReference type="ChEBI" id="CHEBI:29033"/>
    </reaction>
</comment>
<keyword evidence="3 8" id="KW-0409">Iron storage</keyword>
<dbReference type="GO" id="GO:0006879">
    <property type="term" value="P:intracellular iron ion homeostasis"/>
    <property type="evidence" value="ECO:0007669"/>
    <property type="project" value="UniProtKB-KW"/>
</dbReference>